<dbReference type="InterPro" id="IPR004108">
    <property type="entry name" value="Fe_hydrogenase_lsu_C"/>
</dbReference>
<feature type="domain" description="Iron hydrogenase large subunit C-terminal" evidence="6">
    <location>
        <begin position="436"/>
        <end position="551"/>
    </location>
</feature>
<evidence type="ECO:0000313" key="8">
    <source>
        <dbReference type="Proteomes" id="UP000076004"/>
    </source>
</evidence>
<comment type="similarity">
    <text evidence="1">Belongs to the NARF family.</text>
</comment>
<evidence type="ECO:0000256" key="2">
    <source>
        <dbReference type="ARBA" id="ARBA00022485"/>
    </source>
</evidence>
<dbReference type="GO" id="GO:0051539">
    <property type="term" value="F:4 iron, 4 sulfur cluster binding"/>
    <property type="evidence" value="ECO:0007669"/>
    <property type="project" value="UniProtKB-KW"/>
</dbReference>
<feature type="domain" description="Iron hydrogenase large subunit C-terminal" evidence="6">
    <location>
        <begin position="258"/>
        <end position="319"/>
    </location>
</feature>
<evidence type="ECO:0000256" key="3">
    <source>
        <dbReference type="ARBA" id="ARBA00022723"/>
    </source>
</evidence>
<reference evidence="7 8" key="1">
    <citation type="journal article" date="2016" name="Nat. Commun.">
        <title>Genomes of cryptic chimpanzee Plasmodium species reveal key evolutionary events leading to human malaria.</title>
        <authorList>
            <person name="Sundararaman S.A."/>
            <person name="Plenderleith L.J."/>
            <person name="Liu W."/>
            <person name="Loy D.E."/>
            <person name="Learn G.H."/>
            <person name="Li Y."/>
            <person name="Shaw K.S."/>
            <person name="Ayouba A."/>
            <person name="Peeters M."/>
            <person name="Speede S."/>
            <person name="Shaw G.M."/>
            <person name="Bushman F.D."/>
            <person name="Brisson D."/>
            <person name="Rayner J.C."/>
            <person name="Sharp P.M."/>
            <person name="Hahn B.H."/>
        </authorList>
    </citation>
    <scope>NUCLEOTIDE SEQUENCE [LARGE SCALE GENOMIC DNA]</scope>
    <source>
        <strain evidence="7 8">SY75</strain>
    </source>
</reference>
<keyword evidence="2" id="KW-0004">4Fe-4S</keyword>
<dbReference type="GO" id="GO:0046872">
    <property type="term" value="F:metal ion binding"/>
    <property type="evidence" value="ECO:0007669"/>
    <property type="project" value="UniProtKB-KW"/>
</dbReference>
<keyword evidence="5" id="KW-0411">Iron-sulfur</keyword>
<evidence type="ECO:0000259" key="6">
    <source>
        <dbReference type="Pfam" id="PF02906"/>
    </source>
</evidence>
<dbReference type="Gene3D" id="3.40.50.1780">
    <property type="match status" value="1"/>
</dbReference>
<accession>A0A151LRR8</accession>
<keyword evidence="3" id="KW-0479">Metal-binding</keyword>
<comment type="caution">
    <text evidence="7">The sequence shown here is derived from an EMBL/GenBank/DDBJ whole genome shotgun (WGS) entry which is preliminary data.</text>
</comment>
<dbReference type="GeneID" id="29775330"/>
<dbReference type="InterPro" id="IPR050340">
    <property type="entry name" value="Cytosolic_Fe-S_CAF"/>
</dbReference>
<protein>
    <submittedName>
        <fullName evidence="7">Putative cytosolic Fe-S cluster assembly factor NAR1</fullName>
    </submittedName>
</protein>
<dbReference type="InterPro" id="IPR009016">
    <property type="entry name" value="Fe_hydrogenase"/>
</dbReference>
<evidence type="ECO:0000256" key="4">
    <source>
        <dbReference type="ARBA" id="ARBA00023004"/>
    </source>
</evidence>
<dbReference type="RefSeq" id="XP_018642778.1">
    <property type="nucleotide sequence ID" value="XM_018784724.1"/>
</dbReference>
<evidence type="ECO:0000256" key="5">
    <source>
        <dbReference type="ARBA" id="ARBA00023014"/>
    </source>
</evidence>
<dbReference type="PANTHER" id="PTHR11615">
    <property type="entry name" value="NITRATE, FORMATE, IRON DEHYDROGENASE"/>
    <property type="match status" value="1"/>
</dbReference>
<organism evidence="7 8">
    <name type="scientific">Plasmodium gaboni</name>
    <dbReference type="NCBI Taxonomy" id="647221"/>
    <lineage>
        <taxon>Eukaryota</taxon>
        <taxon>Sar</taxon>
        <taxon>Alveolata</taxon>
        <taxon>Apicomplexa</taxon>
        <taxon>Aconoidasida</taxon>
        <taxon>Haemosporida</taxon>
        <taxon>Plasmodiidae</taxon>
        <taxon>Plasmodium</taxon>
        <taxon>Plasmodium (Laverania)</taxon>
    </lineage>
</organism>
<dbReference type="Pfam" id="PF02906">
    <property type="entry name" value="Fe_hyd_lg_C"/>
    <property type="match status" value="2"/>
</dbReference>
<gene>
    <name evidence="7" type="ORF">PGSY75_0614200</name>
</gene>
<dbReference type="VEuPathDB" id="PlasmoDB:PGSY75_0614200"/>
<evidence type="ECO:0000313" key="7">
    <source>
        <dbReference type="EMBL" id="KYO01839.1"/>
    </source>
</evidence>
<name>A0A151LRR8_9APIC</name>
<dbReference type="KEGG" id="pgab:PGSY75_0614200"/>
<keyword evidence="4" id="KW-0408">Iron</keyword>
<dbReference type="EMBL" id="LVLB01000007">
    <property type="protein sequence ID" value="KYO01839.1"/>
    <property type="molecule type" value="Genomic_DNA"/>
</dbReference>
<sequence>MFSNSIKLENLNDYNNEAEKCIKPFLYNNSSNDNKENENIIQVERPNLINIKKIKKKNYYNKKERGEISLTDCLACSGCVTNEETTFLKSQNYIEIINTVKKKKINIMSLSLQSVTALSVYYKLPVLTIQKKLCFFFKSLNFDYVYDSSLGELITLNEAKKEFLEYFFKNNDVYENNIYRSDGHVENMNHKKKKNIFISKILNDKNKTKNKIPLHNDNINNMVSMNNMNNTYEDEDKYVSLCSNNSSNIFSLQYIEKQIGKKTLPLICSHCSGTVLYGEKNFDDDILNSFSKTKSSQDIQGIILKILHLHNSVINTYPCLNDYYIYNNFFKLYNYKFNWISICNKYFNRNYRFNENLLKTKKKYINNDDDDNNMTVLNDMEVLNIYDINHVYLLYCFDKKLEACRIYEEQQTSIENNMKNYLSGQNIDYNIFVRNEQNKNKFYGVDAVMTTVELIEMIKNMNIDFYTLPELNIDNIYKLIKRTCQNYVSGSNNITSGLSDILNERDTNNNNKKKKINNNNNINKNNNINSCSSSSNNVCSVDEYLYVNTINDKEEKKKNKVILSYFEETKYMKYIYDDLFLRYLIRSSHKNNISMGYGEEIFKYVCKEIFNFEVDKELGLNLKYEDIIVLSLFKNNTCMFRVILSYGFKSMHNVLRKIKELKNENIKNYKNMDEQISHVDDNKNEYDINITYNLRFIGRIDYVELMACEKGCLFGCAQNIFSQHVEKFSNCSCNNIDIFKKIAKQEVISNFDFLQVSNDNKKKERKKFCCNENHKNYIMNSLYKENNNNNEYINNNDQEHNNIFKYKDKEKLFMKLYDTMHDDKYTLYVNSNHCIYDETINSFLKNIFHAFNHGTFHLFKATFSSKKKLDITNW</sequence>
<dbReference type="SUPFAM" id="SSF53920">
    <property type="entry name" value="Fe-only hydrogenase"/>
    <property type="match status" value="1"/>
</dbReference>
<proteinExistence type="inferred from homology"/>
<dbReference type="AlphaFoldDB" id="A0A151LRR8"/>
<dbReference type="FunFam" id="3.30.70.20:FF:000042">
    <property type="entry name" value="Cytosolic Fe-S cluster assembly factor NAR1"/>
    <property type="match status" value="1"/>
</dbReference>
<evidence type="ECO:0000256" key="1">
    <source>
        <dbReference type="ARBA" id="ARBA00006596"/>
    </source>
</evidence>
<dbReference type="VEuPathDB" id="PlasmoDB:PGABG01_0613000"/>
<dbReference type="Proteomes" id="UP000076004">
    <property type="component" value="Chromosome 6"/>
</dbReference>